<dbReference type="RefSeq" id="WP_317609839.1">
    <property type="nucleotide sequence ID" value="NZ_JAGQEX010000006.1"/>
</dbReference>
<dbReference type="PANTHER" id="PTHR43236:SF1">
    <property type="entry name" value="BLL7220 PROTEIN"/>
    <property type="match status" value="1"/>
</dbReference>
<protein>
    <submittedName>
        <fullName evidence="2">ImmA/IrrE family metallo-endopeptidase</fullName>
    </submittedName>
</protein>
<gene>
    <name evidence="2" type="ORF">KB584_03760</name>
</gene>
<dbReference type="EMBL" id="JAGQEX010000006">
    <property type="protein sequence ID" value="MDV5976584.1"/>
    <property type="molecule type" value="Genomic_DNA"/>
</dbReference>
<dbReference type="InterPro" id="IPR010359">
    <property type="entry name" value="IrrE_HExxH"/>
</dbReference>
<comment type="caution">
    <text evidence="2">The sequence shown here is derived from an EMBL/GenBank/DDBJ whole genome shotgun (WGS) entry which is preliminary data.</text>
</comment>
<organism evidence="2 3">
    <name type="scientific">Streptococcus canis</name>
    <dbReference type="NCBI Taxonomy" id="1329"/>
    <lineage>
        <taxon>Bacteria</taxon>
        <taxon>Bacillati</taxon>
        <taxon>Bacillota</taxon>
        <taxon>Bacilli</taxon>
        <taxon>Lactobacillales</taxon>
        <taxon>Streptococcaceae</taxon>
        <taxon>Streptococcus</taxon>
    </lineage>
</organism>
<evidence type="ECO:0000259" key="1">
    <source>
        <dbReference type="Pfam" id="PF06114"/>
    </source>
</evidence>
<dbReference type="InterPro" id="IPR052345">
    <property type="entry name" value="Rad_response_metalloprotease"/>
</dbReference>
<name>A0AAE4Q415_STRCB</name>
<dbReference type="PANTHER" id="PTHR43236">
    <property type="entry name" value="ANTITOXIN HIGA1"/>
    <property type="match status" value="1"/>
</dbReference>
<proteinExistence type="predicted"/>
<feature type="domain" description="IrrE N-terminal-like" evidence="1">
    <location>
        <begin position="53"/>
        <end position="130"/>
    </location>
</feature>
<evidence type="ECO:0000313" key="2">
    <source>
        <dbReference type="EMBL" id="MDV5976584.1"/>
    </source>
</evidence>
<dbReference type="Pfam" id="PF06114">
    <property type="entry name" value="Peptidase_M78"/>
    <property type="match status" value="1"/>
</dbReference>
<dbReference type="Proteomes" id="UP001186118">
    <property type="component" value="Unassembled WGS sequence"/>
</dbReference>
<evidence type="ECO:0000313" key="3">
    <source>
        <dbReference type="Proteomes" id="UP001186118"/>
    </source>
</evidence>
<sequence>MTPYNYATQTAKELVYKHMKLNDIKSKYYTYHSFFDYYSKELNIITIGSKLHKSISGFSIIDDNNFPSIFYQKDHSITRQNFTKCHELGHLLLGHEGHIFTDDNINPITEYEANYFASFVLAPDIVLLYKITYENQSFKTILNDLDISKDYTNLNSQEIELIITDFQRNKNKDISLSLSQVKDNIILDYHKIIPTNLDKAYYRLNKNHFITSLEINALIDNNFQKQLLEKNKNLHFDSHFDYGQNVFYSWDNNFLNSKQALKNVKNVQFDNHFFQKNKLGN</sequence>
<dbReference type="Gene3D" id="1.10.10.2910">
    <property type="match status" value="1"/>
</dbReference>
<accession>A0AAE4Q415</accession>
<dbReference type="AlphaFoldDB" id="A0AAE4Q415"/>
<reference evidence="2" key="1">
    <citation type="submission" date="2021-04" db="EMBL/GenBank/DDBJ databases">
        <title>Draft genomes of 20 S. canis strains.</title>
        <authorList>
            <person name="Pagnossin D."/>
            <person name="Weir W."/>
            <person name="Smith A."/>
            <person name="Ure R."/>
            <person name="Oravcova K."/>
        </authorList>
    </citation>
    <scope>NUCLEOTIDE SEQUENCE</scope>
    <source>
        <strain evidence="2">284</strain>
    </source>
</reference>